<dbReference type="Pfam" id="PF03372">
    <property type="entry name" value="Exo_endo_phos"/>
    <property type="match status" value="1"/>
</dbReference>
<dbReference type="GO" id="GO:0006281">
    <property type="term" value="P:DNA repair"/>
    <property type="evidence" value="ECO:0007669"/>
    <property type="project" value="InterPro"/>
</dbReference>
<evidence type="ECO:0000313" key="10">
    <source>
        <dbReference type="EMBL" id="ROH93190.1"/>
    </source>
</evidence>
<dbReference type="Proteomes" id="UP000282106">
    <property type="component" value="Unassembled WGS sequence"/>
</dbReference>
<dbReference type="InterPro" id="IPR020847">
    <property type="entry name" value="AP_endonuclease_F1_BS"/>
</dbReference>
<feature type="binding site" evidence="7">
    <location>
        <position position="7"/>
    </location>
    <ligand>
        <name>Mg(2+)</name>
        <dbReference type="ChEBI" id="CHEBI:18420"/>
        <label>1</label>
    </ligand>
</feature>
<dbReference type="InterPro" id="IPR037493">
    <property type="entry name" value="ExoIII-like"/>
</dbReference>
<dbReference type="InterPro" id="IPR020848">
    <property type="entry name" value="AP_endonuclease_F1_CS"/>
</dbReference>
<comment type="cofactor">
    <cofactor evidence="1">
        <name>Mn(2+)</name>
        <dbReference type="ChEBI" id="CHEBI:29035"/>
    </cofactor>
</comment>
<feature type="binding site" evidence="7">
    <location>
        <position position="149"/>
    </location>
    <ligand>
        <name>Mg(2+)</name>
        <dbReference type="ChEBI" id="CHEBI:18420"/>
        <label>1</label>
    </ligand>
</feature>
<name>A0A3N0VKF9_9GAMM</name>
<dbReference type="GO" id="GO:0003677">
    <property type="term" value="F:DNA binding"/>
    <property type="evidence" value="ECO:0007669"/>
    <property type="project" value="InterPro"/>
</dbReference>
<dbReference type="Gene3D" id="3.60.10.10">
    <property type="entry name" value="Endonuclease/exonuclease/phosphatase"/>
    <property type="match status" value="1"/>
</dbReference>
<feature type="binding site" evidence="7">
    <location>
        <position position="147"/>
    </location>
    <ligand>
        <name>Mg(2+)</name>
        <dbReference type="ChEBI" id="CHEBI:18420"/>
        <label>1</label>
    </ligand>
</feature>
<dbReference type="InterPro" id="IPR036691">
    <property type="entry name" value="Endo/exonu/phosph_ase_sf"/>
</dbReference>
<evidence type="ECO:0000256" key="4">
    <source>
        <dbReference type="ARBA" id="ARBA00022801"/>
    </source>
</evidence>
<feature type="binding site" evidence="7">
    <location>
        <position position="246"/>
    </location>
    <ligand>
        <name>Mg(2+)</name>
        <dbReference type="ChEBI" id="CHEBI:18420"/>
        <label>1</label>
    </ligand>
</feature>
<dbReference type="EC" id="3.1.11.2" evidence="10"/>
<proteinExistence type="inferred from homology"/>
<dbReference type="NCBIfam" id="TIGR00633">
    <property type="entry name" value="xth"/>
    <property type="match status" value="1"/>
</dbReference>
<dbReference type="PANTHER" id="PTHR43250">
    <property type="entry name" value="EXODEOXYRIBONUCLEASE III"/>
    <property type="match status" value="1"/>
</dbReference>
<dbReference type="GO" id="GO:0008311">
    <property type="term" value="F:double-stranded DNA 3'-5' DNA exonuclease activity"/>
    <property type="evidence" value="ECO:0007669"/>
    <property type="project" value="UniProtKB-EC"/>
</dbReference>
<dbReference type="EMBL" id="RJVO01000001">
    <property type="protein sequence ID" value="ROH93190.1"/>
    <property type="molecule type" value="Genomic_DNA"/>
</dbReference>
<reference evidence="10 11" key="1">
    <citation type="submission" date="2018-10" db="EMBL/GenBank/DDBJ databases">
        <authorList>
            <person name="Chen W.-M."/>
        </authorList>
    </citation>
    <scope>NUCLEOTIDE SEQUENCE [LARGE SCALE GENOMIC DNA]</scope>
    <source>
        <strain evidence="10 11">THS-13</strain>
    </source>
</reference>
<gene>
    <name evidence="10" type="primary">xth</name>
    <name evidence="10" type="ORF">ED208_01265</name>
</gene>
<evidence type="ECO:0000256" key="8">
    <source>
        <dbReference type="PIRSR" id="PIRSR604808-3"/>
    </source>
</evidence>
<feature type="binding site" evidence="7">
    <location>
        <position position="245"/>
    </location>
    <ligand>
        <name>Mg(2+)</name>
        <dbReference type="ChEBI" id="CHEBI:18420"/>
        <label>1</label>
    </ligand>
</feature>
<keyword evidence="3 7" id="KW-0479">Metal-binding</keyword>
<protein>
    <submittedName>
        <fullName evidence="10">Exodeoxyribonuclease III</fullName>
        <ecNumber evidence="10">3.1.11.2</ecNumber>
    </submittedName>
</protein>
<keyword evidence="5 7" id="KW-0460">Magnesium</keyword>
<evidence type="ECO:0000256" key="7">
    <source>
        <dbReference type="PIRSR" id="PIRSR604808-2"/>
    </source>
</evidence>
<feature type="site" description="Transition state stabilizer" evidence="8">
    <location>
        <position position="149"/>
    </location>
</feature>
<comment type="cofactor">
    <cofactor evidence="7">
        <name>Mg(2+)</name>
        <dbReference type="ChEBI" id="CHEBI:18420"/>
    </cofactor>
    <cofactor evidence="7">
        <name>Mn(2+)</name>
        <dbReference type="ChEBI" id="CHEBI:29035"/>
    </cofactor>
    <text evidence="7">Probably binds two magnesium or manganese ions per subunit.</text>
</comment>
<evidence type="ECO:0000256" key="2">
    <source>
        <dbReference type="ARBA" id="ARBA00007092"/>
    </source>
</evidence>
<feature type="binding site" evidence="7">
    <location>
        <position position="34"/>
    </location>
    <ligand>
        <name>Mg(2+)</name>
        <dbReference type="ChEBI" id="CHEBI:18420"/>
        <label>1</label>
    </ligand>
</feature>
<feature type="site" description="Important for catalytic activity" evidence="8">
    <location>
        <position position="218"/>
    </location>
</feature>
<accession>A0A3N0VKF9</accession>
<dbReference type="InParanoid" id="A0A3N0VKF9"/>
<evidence type="ECO:0000256" key="5">
    <source>
        <dbReference type="ARBA" id="ARBA00022842"/>
    </source>
</evidence>
<dbReference type="NCBIfam" id="TIGR00195">
    <property type="entry name" value="exoDNase_III"/>
    <property type="match status" value="1"/>
</dbReference>
<dbReference type="SUPFAM" id="SSF56219">
    <property type="entry name" value="DNase I-like"/>
    <property type="match status" value="1"/>
</dbReference>
<keyword evidence="7" id="KW-0464">Manganese</keyword>
<dbReference type="GO" id="GO:0004519">
    <property type="term" value="F:endonuclease activity"/>
    <property type="evidence" value="ECO:0007669"/>
    <property type="project" value="InterPro"/>
</dbReference>
<evidence type="ECO:0000256" key="1">
    <source>
        <dbReference type="ARBA" id="ARBA00001936"/>
    </source>
</evidence>
<feature type="site" description="Interaction with DNA substrate" evidence="8">
    <location>
        <position position="246"/>
    </location>
</feature>
<sequence>MKIATWNVNSLNVRLPHLLGWLAEAQPDVVALQELKLVDEVFPHAALAEAGYQAVSNGQKTYNGVALLARAPLVLEDVSRDLPGFEDPQKRVIAATVGGLRVVSVYVVNGQAVGSEKYEYKLRFLAALRDYLHGELAAHPQLAVLGDYNIAPTPEDSHDPATWEGNILCSPPERAALQALLDLGLVDAYTQPFLPDGRFTWWDYRAAGFRRNLGLRIDHLLLSTPLSARSWKVDTAPRRLERPSDHAPVLVEL</sequence>
<organism evidence="10 11">
    <name type="scientific">Stagnimonas aquatica</name>
    <dbReference type="NCBI Taxonomy" id="2689987"/>
    <lineage>
        <taxon>Bacteria</taxon>
        <taxon>Pseudomonadati</taxon>
        <taxon>Pseudomonadota</taxon>
        <taxon>Gammaproteobacteria</taxon>
        <taxon>Nevskiales</taxon>
        <taxon>Nevskiaceae</taxon>
        <taxon>Stagnimonas</taxon>
    </lineage>
</organism>
<evidence type="ECO:0000256" key="3">
    <source>
        <dbReference type="ARBA" id="ARBA00022723"/>
    </source>
</evidence>
<keyword evidence="4 10" id="KW-0378">Hydrolase</keyword>
<dbReference type="RefSeq" id="WP_123210043.1">
    <property type="nucleotide sequence ID" value="NZ_RJVO01000001.1"/>
</dbReference>
<evidence type="ECO:0000259" key="9">
    <source>
        <dbReference type="Pfam" id="PF03372"/>
    </source>
</evidence>
<dbReference type="PROSITE" id="PS00726">
    <property type="entry name" value="AP_NUCLEASE_F1_1"/>
    <property type="match status" value="1"/>
</dbReference>
<evidence type="ECO:0000313" key="11">
    <source>
        <dbReference type="Proteomes" id="UP000282106"/>
    </source>
</evidence>
<evidence type="ECO:0000256" key="6">
    <source>
        <dbReference type="PIRSR" id="PIRSR604808-1"/>
    </source>
</evidence>
<feature type="domain" description="Endonuclease/exonuclease/phosphatase" evidence="9">
    <location>
        <begin position="4"/>
        <end position="246"/>
    </location>
</feature>
<dbReference type="PROSITE" id="PS51435">
    <property type="entry name" value="AP_NUCLEASE_F1_4"/>
    <property type="match status" value="1"/>
</dbReference>
<dbReference type="PANTHER" id="PTHR43250:SF2">
    <property type="entry name" value="EXODEOXYRIBONUCLEASE III"/>
    <property type="match status" value="1"/>
</dbReference>
<keyword evidence="11" id="KW-1185">Reference proteome</keyword>
<feature type="active site" evidence="6">
    <location>
        <position position="106"/>
    </location>
</feature>
<comment type="similarity">
    <text evidence="2">Belongs to the DNA repair enzymes AP/ExoA family.</text>
</comment>
<dbReference type="InterPro" id="IPR004808">
    <property type="entry name" value="AP_endonuc_1"/>
</dbReference>
<dbReference type="FunCoup" id="A0A3N0VKF9">
    <property type="interactions" value="499"/>
</dbReference>
<comment type="caution">
    <text evidence="10">The sequence shown here is derived from an EMBL/GenBank/DDBJ whole genome shotgun (WGS) entry which is preliminary data.</text>
</comment>
<dbReference type="InterPro" id="IPR005135">
    <property type="entry name" value="Endo/exonuclease/phosphatase"/>
</dbReference>
<dbReference type="AlphaFoldDB" id="A0A3N0VKF9"/>
<dbReference type="GO" id="GO:0046872">
    <property type="term" value="F:metal ion binding"/>
    <property type="evidence" value="ECO:0007669"/>
    <property type="project" value="UniProtKB-KW"/>
</dbReference>
<feature type="active site" description="Proton acceptor" evidence="6">
    <location>
        <position position="246"/>
    </location>
</feature>
<feature type="active site" description="Proton donor/acceptor" evidence="6">
    <location>
        <position position="147"/>
    </location>
</feature>
<dbReference type="PROSITE" id="PS00728">
    <property type="entry name" value="AP_NUCLEASE_F1_3"/>
    <property type="match status" value="1"/>
</dbReference>
<dbReference type="CDD" id="cd09086">
    <property type="entry name" value="ExoIII-like_AP-endo"/>
    <property type="match status" value="1"/>
</dbReference>